<dbReference type="Proteomes" id="UP000069205">
    <property type="component" value="Chromosome"/>
</dbReference>
<dbReference type="PATRIC" id="fig|42253.5.peg.3532"/>
<proteinExistence type="predicted"/>
<dbReference type="OrthoDB" id="9789200at2"/>
<dbReference type="RefSeq" id="WP_053380899.1">
    <property type="nucleotide sequence ID" value="NZ_CP011801.1"/>
</dbReference>
<evidence type="ECO:0000313" key="2">
    <source>
        <dbReference type="Proteomes" id="UP000069205"/>
    </source>
</evidence>
<name>A0A0K2GG97_NITMO</name>
<reference evidence="1 2" key="1">
    <citation type="journal article" date="2015" name="Proc. Natl. Acad. Sci. U.S.A.">
        <title>Expanded metabolic versatility of ubiquitous nitrite-oxidizing bacteria from the genus Nitrospira.</title>
        <authorList>
            <person name="Koch H."/>
            <person name="Lucker S."/>
            <person name="Albertsen M."/>
            <person name="Kitzinger K."/>
            <person name="Herbold C."/>
            <person name="Spieck E."/>
            <person name="Nielsen P.H."/>
            <person name="Wagner M."/>
            <person name="Daims H."/>
        </authorList>
    </citation>
    <scope>NUCLEOTIDE SEQUENCE [LARGE SCALE GENOMIC DNA]</scope>
    <source>
        <strain evidence="1 2">NSP M-1</strain>
    </source>
</reference>
<keyword evidence="2" id="KW-1185">Reference proteome</keyword>
<accession>A0A0K2GG97</accession>
<gene>
    <name evidence="1" type="ORF">NITMOv2_3581</name>
</gene>
<protein>
    <submittedName>
        <fullName evidence="1">Uncharacterized protein</fullName>
    </submittedName>
</protein>
<dbReference type="STRING" id="42253.NITMOv2_3581"/>
<sequence>MGSNALPARYLTIGRQLAHLLGASLQDAPAESLRELARAYDPSAQESRINAEVFLFYKYLLVQTCVGVFPESETDRVVAGFFAALNERAEGLDFNAERQAAMESLWLLRAGQFDDPFGQDRVQFLGVSNALHWKRTIFQFCQNVHEMDDPPDIWAGADGPSQQASRSVTETLDHMVSAVGEMKRLHFHGAR</sequence>
<dbReference type="KEGG" id="nmv:NITMOv2_3581"/>
<evidence type="ECO:0000313" key="1">
    <source>
        <dbReference type="EMBL" id="ALA59973.1"/>
    </source>
</evidence>
<organism evidence="1 2">
    <name type="scientific">Nitrospira moscoviensis</name>
    <dbReference type="NCBI Taxonomy" id="42253"/>
    <lineage>
        <taxon>Bacteria</taxon>
        <taxon>Pseudomonadati</taxon>
        <taxon>Nitrospirota</taxon>
        <taxon>Nitrospiria</taxon>
        <taxon>Nitrospirales</taxon>
        <taxon>Nitrospiraceae</taxon>
        <taxon>Nitrospira</taxon>
    </lineage>
</organism>
<dbReference type="EMBL" id="CP011801">
    <property type="protein sequence ID" value="ALA59973.1"/>
    <property type="molecule type" value="Genomic_DNA"/>
</dbReference>
<dbReference type="AlphaFoldDB" id="A0A0K2GG97"/>